<feature type="region of interest" description="Disordered" evidence="1">
    <location>
        <begin position="131"/>
        <end position="158"/>
    </location>
</feature>
<dbReference type="InterPro" id="IPR001436">
    <property type="entry name" value="Alpha-crystallin/sHSP_animal"/>
</dbReference>
<dbReference type="KEGG" id="hro:HELRODRAFT_191861"/>
<dbReference type="HOGENOM" id="CLU_636608_0_0_1"/>
<organism evidence="3 4">
    <name type="scientific">Helobdella robusta</name>
    <name type="common">Californian leech</name>
    <dbReference type="NCBI Taxonomy" id="6412"/>
    <lineage>
        <taxon>Eukaryota</taxon>
        <taxon>Metazoa</taxon>
        <taxon>Spiralia</taxon>
        <taxon>Lophotrochozoa</taxon>
        <taxon>Annelida</taxon>
        <taxon>Clitellata</taxon>
        <taxon>Hirudinea</taxon>
        <taxon>Rhynchobdellida</taxon>
        <taxon>Glossiphoniidae</taxon>
        <taxon>Helobdella</taxon>
    </lineage>
</organism>
<dbReference type="CTD" id="20212079"/>
<feature type="compositionally biased region" description="Acidic residues" evidence="1">
    <location>
        <begin position="420"/>
        <end position="431"/>
    </location>
</feature>
<evidence type="ECO:0000256" key="1">
    <source>
        <dbReference type="SAM" id="MobiDB-lite"/>
    </source>
</evidence>
<dbReference type="GO" id="GO:0005737">
    <property type="term" value="C:cytoplasm"/>
    <property type="evidence" value="ECO:0000318"/>
    <property type="project" value="GO_Central"/>
</dbReference>
<dbReference type="GO" id="GO:0051082">
    <property type="term" value="F:unfolded protein binding"/>
    <property type="evidence" value="ECO:0000318"/>
    <property type="project" value="GO_Central"/>
</dbReference>
<dbReference type="RefSeq" id="XP_009018096.1">
    <property type="nucleotide sequence ID" value="XM_009019848.1"/>
</dbReference>
<evidence type="ECO:0008006" key="5">
    <source>
        <dbReference type="Google" id="ProtNLM"/>
    </source>
</evidence>
<evidence type="ECO:0000313" key="4">
    <source>
        <dbReference type="Proteomes" id="UP000015101"/>
    </source>
</evidence>
<dbReference type="GeneID" id="20212079"/>
<accession>T1FTD2</accession>
<dbReference type="InterPro" id="IPR008978">
    <property type="entry name" value="HSP20-like_chaperone"/>
</dbReference>
<evidence type="ECO:0000313" key="3">
    <source>
        <dbReference type="EnsemblMetazoa" id="HelroP191861"/>
    </source>
</evidence>
<dbReference type="InParanoid" id="T1FTD2"/>
<proteinExistence type="predicted"/>
<name>T1FTD2_HELRO</name>
<protein>
    <recommendedName>
        <fullName evidence="5">SHSP domain-containing protein</fullName>
    </recommendedName>
</protein>
<gene>
    <name evidence="3" type="primary">20212079</name>
    <name evidence="2" type="ORF">HELRODRAFT_191861</name>
</gene>
<reference evidence="2 4" key="2">
    <citation type="journal article" date="2013" name="Nature">
        <title>Insights into bilaterian evolution from three spiralian genomes.</title>
        <authorList>
            <person name="Simakov O."/>
            <person name="Marletaz F."/>
            <person name="Cho S.J."/>
            <person name="Edsinger-Gonzales E."/>
            <person name="Havlak P."/>
            <person name="Hellsten U."/>
            <person name="Kuo D.H."/>
            <person name="Larsson T."/>
            <person name="Lv J."/>
            <person name="Arendt D."/>
            <person name="Savage R."/>
            <person name="Osoegawa K."/>
            <person name="de Jong P."/>
            <person name="Grimwood J."/>
            <person name="Chapman J.A."/>
            <person name="Shapiro H."/>
            <person name="Aerts A."/>
            <person name="Otillar R.P."/>
            <person name="Terry A.Y."/>
            <person name="Boore J.L."/>
            <person name="Grigoriev I.V."/>
            <person name="Lindberg D.R."/>
            <person name="Seaver E.C."/>
            <person name="Weisblat D.A."/>
            <person name="Putnam N.H."/>
            <person name="Rokhsar D.S."/>
        </authorList>
    </citation>
    <scope>NUCLEOTIDE SEQUENCE</scope>
</reference>
<feature type="compositionally biased region" description="Basic and acidic residues" evidence="1">
    <location>
        <begin position="277"/>
        <end position="289"/>
    </location>
</feature>
<dbReference type="PANTHER" id="PTHR45640">
    <property type="entry name" value="HEAT SHOCK PROTEIN HSP-12.2-RELATED"/>
    <property type="match status" value="1"/>
</dbReference>
<feature type="compositionally biased region" description="Polar residues" evidence="1">
    <location>
        <begin position="262"/>
        <end position="276"/>
    </location>
</feature>
<feature type="region of interest" description="Disordered" evidence="1">
    <location>
        <begin position="404"/>
        <end position="431"/>
    </location>
</feature>
<feature type="compositionally biased region" description="Basic and acidic residues" evidence="1">
    <location>
        <begin position="131"/>
        <end position="143"/>
    </location>
</feature>
<dbReference type="EnsemblMetazoa" id="HelroT191861">
    <property type="protein sequence ID" value="HelroP191861"/>
    <property type="gene ID" value="HelroG191861"/>
</dbReference>
<dbReference type="Gene3D" id="2.60.40.790">
    <property type="match status" value="2"/>
</dbReference>
<dbReference type="GO" id="GO:0042026">
    <property type="term" value="P:protein refolding"/>
    <property type="evidence" value="ECO:0000318"/>
    <property type="project" value="GO_Central"/>
</dbReference>
<dbReference type="PANTHER" id="PTHR45640:SF26">
    <property type="entry name" value="RE23625P"/>
    <property type="match status" value="1"/>
</dbReference>
<dbReference type="EMBL" id="AMQM01004491">
    <property type="status" value="NOT_ANNOTATED_CDS"/>
    <property type="molecule type" value="Genomic_DNA"/>
</dbReference>
<dbReference type="GO" id="GO:0009408">
    <property type="term" value="P:response to heat"/>
    <property type="evidence" value="ECO:0000318"/>
    <property type="project" value="GO_Central"/>
</dbReference>
<sequence length="431" mass="49826">MIVVPMKRLRYSFAEWNDFIYERNEKRSNKLFEKKKDLWFQVTKNEVKYPMEFNPCPRRCFQSESVDFSSFVVEAPIVVVAKDGTAREFTFAKRFRLVFNMNAMDKTSITVTTWPAKCQILIEATCVKSRKEEGQPSKENEKSNKKKNSRWKTEKQQECHKIDAAEDSGDGVNFFNSLFPYIYFFGRKFRLSSNVDLNELEATLTNDKQLIIEAPILDDDETERRIRIDKINSMKPQPQTTDLQLQKKPLPPCDLPIIIQTTSPSDNSPQDLMHTSNLDRNHTNAENDLGKGLSDEVVSPTNSNNSSSGCKEVKVGVPIFRDEGFVRRMYLTLNIGDDFENKDVVVQVLRENRVQITAKRKIKSHWRSKSVRFCQCYDLGEKIDPFTLRAGFTREKKLMLTALSKDASHHPAHTSSESSSFEDEDQEAHQF</sequence>
<dbReference type="Proteomes" id="UP000015101">
    <property type="component" value="Unassembled WGS sequence"/>
</dbReference>
<reference evidence="3" key="3">
    <citation type="submission" date="2015-06" db="UniProtKB">
        <authorList>
            <consortium name="EnsemblMetazoa"/>
        </authorList>
    </citation>
    <scope>IDENTIFICATION</scope>
</reference>
<evidence type="ECO:0000313" key="2">
    <source>
        <dbReference type="EMBL" id="ESO03539.1"/>
    </source>
</evidence>
<feature type="region of interest" description="Disordered" evidence="1">
    <location>
        <begin position="262"/>
        <end position="309"/>
    </location>
</feature>
<keyword evidence="4" id="KW-1185">Reference proteome</keyword>
<dbReference type="AlphaFoldDB" id="T1FTD2"/>
<dbReference type="GO" id="GO:0005634">
    <property type="term" value="C:nucleus"/>
    <property type="evidence" value="ECO:0000318"/>
    <property type="project" value="GO_Central"/>
</dbReference>
<reference evidence="4" key="1">
    <citation type="submission" date="2012-12" db="EMBL/GenBank/DDBJ databases">
        <authorList>
            <person name="Hellsten U."/>
            <person name="Grimwood J."/>
            <person name="Chapman J.A."/>
            <person name="Shapiro H."/>
            <person name="Aerts A."/>
            <person name="Otillar R.P."/>
            <person name="Terry A.Y."/>
            <person name="Boore J.L."/>
            <person name="Simakov O."/>
            <person name="Marletaz F."/>
            <person name="Cho S.-J."/>
            <person name="Edsinger-Gonzales E."/>
            <person name="Havlak P."/>
            <person name="Kuo D.-H."/>
            <person name="Larsson T."/>
            <person name="Lv J."/>
            <person name="Arendt D."/>
            <person name="Savage R."/>
            <person name="Osoegawa K."/>
            <person name="de Jong P."/>
            <person name="Lindberg D.R."/>
            <person name="Seaver E.C."/>
            <person name="Weisblat D.A."/>
            <person name="Putnam N.H."/>
            <person name="Grigoriev I.V."/>
            <person name="Rokhsar D.S."/>
        </authorList>
    </citation>
    <scope>NUCLEOTIDE SEQUENCE</scope>
</reference>
<dbReference type="EMBL" id="KB096590">
    <property type="protein sequence ID" value="ESO03539.1"/>
    <property type="molecule type" value="Genomic_DNA"/>
</dbReference>